<sequence length="115" mass="12963">MARGKSVTIGDLTFSSKKAAVDYFMDQREQVRASGPVTEGALFDQLTDLYTRYCNCSPGYELNGRHISGFLVDYELRDNGGYVQHLCYKVKFTNHEVRPFSVNKAVSAIIEAERV</sequence>
<protein>
    <submittedName>
        <fullName evidence="1">Uncharacterized protein</fullName>
    </submittedName>
</protein>
<dbReference type="OrthoDB" id="6629441at2"/>
<organism evidence="1 2">
    <name type="scientific">Candidatus Pantoea floridensis</name>
    <dbReference type="NCBI Taxonomy" id="1938870"/>
    <lineage>
        <taxon>Bacteria</taxon>
        <taxon>Pseudomonadati</taxon>
        <taxon>Pseudomonadota</taxon>
        <taxon>Gammaproteobacteria</taxon>
        <taxon>Enterobacterales</taxon>
        <taxon>Erwiniaceae</taxon>
        <taxon>Pantoea</taxon>
    </lineage>
</organism>
<evidence type="ECO:0000313" key="2">
    <source>
        <dbReference type="Proteomes" id="UP000219271"/>
    </source>
</evidence>
<dbReference type="AlphaFoldDB" id="A0A286DSQ5"/>
<name>A0A286DSQ5_9GAMM</name>
<dbReference type="RefSeq" id="WP_097098667.1">
    <property type="nucleotide sequence ID" value="NZ_OCMY01000005.1"/>
</dbReference>
<reference evidence="2" key="1">
    <citation type="submission" date="2017-09" db="EMBL/GenBank/DDBJ databases">
        <authorList>
            <person name="Varghese N."/>
            <person name="Submissions S."/>
        </authorList>
    </citation>
    <scope>NUCLEOTIDE SEQUENCE [LARGE SCALE GENOMIC DNA]</scope>
    <source>
        <strain evidence="2">JKS000234</strain>
    </source>
</reference>
<gene>
    <name evidence="1" type="ORF">SAMN06273570_5250</name>
</gene>
<keyword evidence="2" id="KW-1185">Reference proteome</keyword>
<dbReference type="EMBL" id="OCMY01000005">
    <property type="protein sequence ID" value="SOD61689.1"/>
    <property type="molecule type" value="Genomic_DNA"/>
</dbReference>
<proteinExistence type="predicted"/>
<evidence type="ECO:0000313" key="1">
    <source>
        <dbReference type="EMBL" id="SOD61689.1"/>
    </source>
</evidence>
<dbReference type="Gene3D" id="3.10.450.40">
    <property type="match status" value="1"/>
</dbReference>
<dbReference type="Proteomes" id="UP000219271">
    <property type="component" value="Unassembled WGS sequence"/>
</dbReference>
<accession>A0A286DSQ5</accession>